<dbReference type="CDD" id="cd23340">
    <property type="entry name" value="beta-trefoil_FSCN_ACP-like"/>
    <property type="match status" value="1"/>
</dbReference>
<keyword evidence="3" id="KW-1185">Reference proteome</keyword>
<dbReference type="Proteomes" id="UP001652623">
    <property type="component" value="Chromosome 3"/>
</dbReference>
<name>A0ABM3IPP5_ZIZJJ</name>
<dbReference type="InterPro" id="IPR007679">
    <property type="entry name" value="DUF569"/>
</dbReference>
<organism evidence="3 4">
    <name type="scientific">Ziziphus jujuba</name>
    <name type="common">Chinese jujube</name>
    <name type="synonym">Ziziphus sativa</name>
    <dbReference type="NCBI Taxonomy" id="326968"/>
    <lineage>
        <taxon>Eukaryota</taxon>
        <taxon>Viridiplantae</taxon>
        <taxon>Streptophyta</taxon>
        <taxon>Embryophyta</taxon>
        <taxon>Tracheophyta</taxon>
        <taxon>Spermatophyta</taxon>
        <taxon>Magnoliopsida</taxon>
        <taxon>eudicotyledons</taxon>
        <taxon>Gunneridae</taxon>
        <taxon>Pentapetalae</taxon>
        <taxon>rosids</taxon>
        <taxon>fabids</taxon>
        <taxon>Rosales</taxon>
        <taxon>Rhamnaceae</taxon>
        <taxon>Paliureae</taxon>
        <taxon>Ziziphus</taxon>
    </lineage>
</organism>
<dbReference type="SUPFAM" id="SSF50405">
    <property type="entry name" value="Actin-crosslinking proteins"/>
    <property type="match status" value="1"/>
</dbReference>
<feature type="region of interest" description="Disordered" evidence="1">
    <location>
        <begin position="180"/>
        <end position="224"/>
    </location>
</feature>
<dbReference type="PANTHER" id="PTHR31205:SF69">
    <property type="entry name" value="ACTIN CROSS-LINKING PROTEIN (DUF569)"/>
    <property type="match status" value="1"/>
</dbReference>
<dbReference type="RefSeq" id="XP_048332842.2">
    <property type="nucleotide sequence ID" value="XM_048476885.2"/>
</dbReference>
<accession>A0ABM3IPP5</accession>
<sequence length="252" mass="27870">MGKLYMYFLFVKTQKIRLSSKWNSFTKPRQFGSAATIKKYLVAEDDEESVRQDRNGASKRARWTVELVTGSGSGSAIRLNSCYDKYLTASTEPFLKGLSSYRKVVQAPPPCLDSTVEWEPIIDGEHIRLRSCYSQSFLRGSGGLAPWRNSVTHYTTDETEKSSLEWDVNIVENLDIHEDTMSYTQPPPPQTPQVPSKCETPAAAPASAPAHVHPPPRQGNNVSNGQYTQIGIGATDLAIAAESLAVDILDFL</sequence>
<evidence type="ECO:0000256" key="1">
    <source>
        <dbReference type="SAM" id="MobiDB-lite"/>
    </source>
</evidence>
<dbReference type="Pfam" id="PF04601">
    <property type="entry name" value="DUF569"/>
    <property type="match status" value="1"/>
</dbReference>
<evidence type="ECO:0000259" key="2">
    <source>
        <dbReference type="Pfam" id="PF04601"/>
    </source>
</evidence>
<dbReference type="Gene3D" id="2.80.10.50">
    <property type="match status" value="1"/>
</dbReference>
<evidence type="ECO:0000313" key="4">
    <source>
        <dbReference type="RefSeq" id="XP_048332842.2"/>
    </source>
</evidence>
<dbReference type="InterPro" id="IPR008999">
    <property type="entry name" value="Actin-crosslinking"/>
</dbReference>
<gene>
    <name evidence="4" type="primary">LOC125423229</name>
</gene>
<evidence type="ECO:0000313" key="3">
    <source>
        <dbReference type="Proteomes" id="UP001652623"/>
    </source>
</evidence>
<dbReference type="GeneID" id="125423229"/>
<feature type="domain" description="DUF569" evidence="2">
    <location>
        <begin position="35"/>
        <end position="158"/>
    </location>
</feature>
<proteinExistence type="predicted"/>
<feature type="compositionally biased region" description="Low complexity" evidence="1">
    <location>
        <begin position="201"/>
        <end position="211"/>
    </location>
</feature>
<dbReference type="PANTHER" id="PTHR31205">
    <property type="entry name" value="ACTIN CROSS-LINKING PROTEIN (DUF569)"/>
    <property type="match status" value="1"/>
</dbReference>
<reference evidence="4" key="1">
    <citation type="submission" date="2025-08" db="UniProtKB">
        <authorList>
            <consortium name="RefSeq"/>
        </authorList>
    </citation>
    <scope>IDENTIFICATION</scope>
    <source>
        <tissue evidence="4">Seedling</tissue>
    </source>
</reference>
<protein>
    <submittedName>
        <fullName evidence="4">Uncharacterized protein LOC125423229</fullName>
    </submittedName>
</protein>